<proteinExistence type="predicted"/>
<evidence type="ECO:0000313" key="2">
    <source>
        <dbReference type="Proteomes" id="UP000019141"/>
    </source>
</evidence>
<reference evidence="1 2" key="1">
    <citation type="journal article" date="2014" name="Nature">
        <title>An environmental bacterial taxon with a large and distinct metabolic repertoire.</title>
        <authorList>
            <person name="Wilson M.C."/>
            <person name="Mori T."/>
            <person name="Ruckert C."/>
            <person name="Uria A.R."/>
            <person name="Helf M.J."/>
            <person name="Takada K."/>
            <person name="Gernert C."/>
            <person name="Steffens U.A."/>
            <person name="Heycke N."/>
            <person name="Schmitt S."/>
            <person name="Rinke C."/>
            <person name="Helfrich E.J."/>
            <person name="Brachmann A.O."/>
            <person name="Gurgui C."/>
            <person name="Wakimoto T."/>
            <person name="Kracht M."/>
            <person name="Crusemann M."/>
            <person name="Hentschel U."/>
            <person name="Abe I."/>
            <person name="Matsunaga S."/>
            <person name="Kalinowski J."/>
            <person name="Takeyama H."/>
            <person name="Piel J."/>
        </authorList>
    </citation>
    <scope>NUCLEOTIDE SEQUENCE [LARGE SCALE GENOMIC DNA]</scope>
    <source>
        <strain evidence="2">TSY1</strain>
    </source>
</reference>
<dbReference type="AlphaFoldDB" id="W4LNB8"/>
<organism evidence="1 2">
    <name type="scientific">Entotheonella factor</name>
    <dbReference type="NCBI Taxonomy" id="1429438"/>
    <lineage>
        <taxon>Bacteria</taxon>
        <taxon>Pseudomonadati</taxon>
        <taxon>Nitrospinota/Tectimicrobiota group</taxon>
        <taxon>Candidatus Tectimicrobiota</taxon>
        <taxon>Candidatus Entotheonellia</taxon>
        <taxon>Candidatus Entotheonellales</taxon>
        <taxon>Candidatus Entotheonellaceae</taxon>
        <taxon>Candidatus Entotheonella</taxon>
    </lineage>
</organism>
<protein>
    <submittedName>
        <fullName evidence="1">Uncharacterized protein</fullName>
    </submittedName>
</protein>
<sequence>MSEDLAAQLAAVAAFMGSTRQGVVKGFILNGLKDYYIVREAEKRFAE</sequence>
<dbReference type="HOGENOM" id="CLU_3165869_0_0_7"/>
<name>W4LNB8_ENTF1</name>
<evidence type="ECO:0000313" key="1">
    <source>
        <dbReference type="EMBL" id="ETW98861.1"/>
    </source>
</evidence>
<keyword evidence="2" id="KW-1185">Reference proteome</keyword>
<gene>
    <name evidence="1" type="ORF">ETSY1_17125</name>
</gene>
<dbReference type="Proteomes" id="UP000019141">
    <property type="component" value="Unassembled WGS sequence"/>
</dbReference>
<accession>W4LNB8</accession>
<dbReference type="EMBL" id="AZHW01000512">
    <property type="protein sequence ID" value="ETW98861.1"/>
    <property type="molecule type" value="Genomic_DNA"/>
</dbReference>
<comment type="caution">
    <text evidence="1">The sequence shown here is derived from an EMBL/GenBank/DDBJ whole genome shotgun (WGS) entry which is preliminary data.</text>
</comment>